<reference evidence="8" key="2">
    <citation type="submission" date="2021-04" db="EMBL/GenBank/DDBJ databases">
        <title>Novel species in family Eggerthellaceae.</title>
        <authorList>
            <person name="Zhang G."/>
        </authorList>
    </citation>
    <scope>NUCLEOTIDE SEQUENCE</scope>
    <source>
        <strain evidence="8">Zg-886</strain>
    </source>
</reference>
<feature type="domain" description="Maltose/galactoside acetyltransferase" evidence="6">
    <location>
        <begin position="11"/>
        <end position="63"/>
    </location>
</feature>
<dbReference type="Pfam" id="PF00132">
    <property type="entry name" value="Hexapep"/>
    <property type="match status" value="1"/>
</dbReference>
<dbReference type="Gene3D" id="2.160.10.10">
    <property type="entry name" value="Hexapeptide repeat proteins"/>
    <property type="match status" value="1"/>
</dbReference>
<dbReference type="EC" id="2.3.1.-" evidence="5"/>
<dbReference type="Proteomes" id="UP000636394">
    <property type="component" value="Unassembled WGS sequence"/>
</dbReference>
<dbReference type="EMBL" id="CP072829">
    <property type="protein sequence ID" value="QTU84564.1"/>
    <property type="molecule type" value="Genomic_DNA"/>
</dbReference>
<dbReference type="AlphaFoldDB" id="A0A9E6SUM1"/>
<name>A0A9E6SUM1_9ACTN</name>
<evidence type="ECO:0000313" key="7">
    <source>
        <dbReference type="EMBL" id="NHM13357.1"/>
    </source>
</evidence>
<evidence type="ECO:0000256" key="1">
    <source>
        <dbReference type="ARBA" id="ARBA00007274"/>
    </source>
</evidence>
<dbReference type="PANTHER" id="PTHR43017:SF1">
    <property type="entry name" value="ACETYLTRANSFERASE YJL218W-RELATED"/>
    <property type="match status" value="1"/>
</dbReference>
<organism evidence="8 10">
    <name type="scientific">Xiamenia xianingshaonis</name>
    <dbReference type="NCBI Taxonomy" id="2682776"/>
    <lineage>
        <taxon>Bacteria</taxon>
        <taxon>Bacillati</taxon>
        <taxon>Actinomycetota</taxon>
        <taxon>Coriobacteriia</taxon>
        <taxon>Eggerthellales</taxon>
        <taxon>Eggerthellaceae</taxon>
        <taxon>Xiamenia</taxon>
    </lineage>
</organism>
<dbReference type="SUPFAM" id="SSF51161">
    <property type="entry name" value="Trimeric LpxA-like enzymes"/>
    <property type="match status" value="1"/>
</dbReference>
<evidence type="ECO:0000256" key="4">
    <source>
        <dbReference type="ARBA" id="ARBA00023315"/>
    </source>
</evidence>
<keyword evidence="4 5" id="KW-0012">Acyltransferase</keyword>
<dbReference type="InterPro" id="IPR024688">
    <property type="entry name" value="Mac_dom"/>
</dbReference>
<evidence type="ECO:0000313" key="8">
    <source>
        <dbReference type="EMBL" id="QTU84564.1"/>
    </source>
</evidence>
<evidence type="ECO:0000259" key="6">
    <source>
        <dbReference type="SMART" id="SM01266"/>
    </source>
</evidence>
<accession>A0A9E6SUM1</accession>
<dbReference type="SMART" id="SM01266">
    <property type="entry name" value="Mac"/>
    <property type="match status" value="1"/>
</dbReference>
<dbReference type="PROSITE" id="PS00101">
    <property type="entry name" value="HEXAPEP_TRANSFERASES"/>
    <property type="match status" value="1"/>
</dbReference>
<dbReference type="GO" id="GO:0008870">
    <property type="term" value="F:galactoside O-acetyltransferase activity"/>
    <property type="evidence" value="ECO:0007669"/>
    <property type="project" value="TreeGrafter"/>
</dbReference>
<evidence type="ECO:0000313" key="10">
    <source>
        <dbReference type="Proteomes" id="UP000671910"/>
    </source>
</evidence>
<dbReference type="Proteomes" id="UP000671910">
    <property type="component" value="Chromosome"/>
</dbReference>
<dbReference type="InterPro" id="IPR018357">
    <property type="entry name" value="Hexapep_transf_CS"/>
</dbReference>
<dbReference type="FunFam" id="2.160.10.10:FF:000008">
    <property type="entry name" value="Maltose O-acetyltransferase"/>
    <property type="match status" value="1"/>
</dbReference>
<dbReference type="InterPro" id="IPR011004">
    <property type="entry name" value="Trimer_LpxA-like_sf"/>
</dbReference>
<sequence>MDNDDARKTERERMLAGELYRCDDAELAAMRHRARRLVRMINEAEGTHPQREVLAELFAAIGPGSFIEPPFRCDYGAHISIGKNFYANFDCIMLDCAPITVGDNVMLGPRVVLCTATHPIDAATRRSGLETARPIRIGNDVWIGANVVVNPGVAIGDRTVIGSGSVVTRDVPSDVVAAGNPCRVIRKLDTGNLT</sequence>
<dbReference type="RefSeq" id="WP_166338133.1">
    <property type="nucleotide sequence ID" value="NZ_CP072829.1"/>
</dbReference>
<evidence type="ECO:0000313" key="9">
    <source>
        <dbReference type="Proteomes" id="UP000636394"/>
    </source>
</evidence>
<protein>
    <recommendedName>
        <fullName evidence="5">Acetyltransferase</fullName>
        <ecNumber evidence="5">2.3.1.-</ecNumber>
    </recommendedName>
</protein>
<comment type="similarity">
    <text evidence="1 5">Belongs to the transferase hexapeptide repeat family.</text>
</comment>
<dbReference type="CDD" id="cd03357">
    <property type="entry name" value="LbH_MAT_GAT"/>
    <property type="match status" value="1"/>
</dbReference>
<dbReference type="KEGG" id="ebz:J7S26_01120"/>
<evidence type="ECO:0000256" key="5">
    <source>
        <dbReference type="RuleBase" id="RU367021"/>
    </source>
</evidence>
<dbReference type="InterPro" id="IPR001451">
    <property type="entry name" value="Hexapep"/>
</dbReference>
<keyword evidence="9" id="KW-1185">Reference proteome</keyword>
<reference evidence="7 9" key="1">
    <citation type="submission" date="2019-11" db="EMBL/GenBank/DDBJ databases">
        <title>Eggerthellaceae novel genus isolated from the rectal contents of marmort.</title>
        <authorList>
            <person name="Zhang G."/>
        </authorList>
    </citation>
    <scope>NUCLEOTIDE SEQUENCE [LARGE SCALE GENOMIC DNA]</scope>
    <source>
        <strain evidence="7">Zg-886</strain>
        <strain evidence="9">zg-886</strain>
    </source>
</reference>
<proteinExistence type="inferred from homology"/>
<keyword evidence="2 5" id="KW-0808">Transferase</keyword>
<evidence type="ECO:0000256" key="2">
    <source>
        <dbReference type="ARBA" id="ARBA00022679"/>
    </source>
</evidence>
<dbReference type="Pfam" id="PF12464">
    <property type="entry name" value="Mac"/>
    <property type="match status" value="1"/>
</dbReference>
<dbReference type="EMBL" id="WPCR01000001">
    <property type="protein sequence ID" value="NHM13357.1"/>
    <property type="molecule type" value="Genomic_DNA"/>
</dbReference>
<gene>
    <name evidence="7" type="ORF">GMI68_00980</name>
    <name evidence="8" type="ORF">J7S26_01120</name>
</gene>
<dbReference type="PANTHER" id="PTHR43017">
    <property type="entry name" value="GALACTOSIDE O-ACETYLTRANSFERASE"/>
    <property type="match status" value="1"/>
</dbReference>
<dbReference type="InterPro" id="IPR039369">
    <property type="entry name" value="LacA-like"/>
</dbReference>
<evidence type="ECO:0000256" key="3">
    <source>
        <dbReference type="ARBA" id="ARBA00022737"/>
    </source>
</evidence>
<keyword evidence="3" id="KW-0677">Repeat</keyword>